<protein>
    <recommendedName>
        <fullName evidence="6">Cytohesin Ubiquitin Protein Inducing domain-containing protein</fullName>
    </recommendedName>
</protein>
<feature type="region of interest" description="Disordered" evidence="5">
    <location>
        <begin position="305"/>
        <end position="324"/>
    </location>
</feature>
<comment type="caution">
    <text evidence="7">The sequence shown here is derived from an EMBL/GenBank/DDBJ whole genome shotgun (WGS) entry which is preliminary data.</text>
</comment>
<evidence type="ECO:0000256" key="1">
    <source>
        <dbReference type="ARBA" id="ARBA00004496"/>
    </source>
</evidence>
<dbReference type="InterPro" id="IPR047176">
    <property type="entry name" value="FRMD4A/B"/>
</dbReference>
<evidence type="ECO:0000256" key="3">
    <source>
        <dbReference type="ARBA" id="ARBA00023054"/>
    </source>
</evidence>
<keyword evidence="8" id="KW-1185">Reference proteome</keyword>
<keyword evidence="2" id="KW-0963">Cytoplasm</keyword>
<feature type="domain" description="Cytohesin Ubiquitin Protein Inducing" evidence="6">
    <location>
        <begin position="21"/>
        <end position="131"/>
    </location>
</feature>
<feature type="region of interest" description="Disordered" evidence="5">
    <location>
        <begin position="463"/>
        <end position="584"/>
    </location>
</feature>
<feature type="compositionally biased region" description="Polar residues" evidence="5">
    <location>
        <begin position="517"/>
        <end position="543"/>
    </location>
</feature>
<feature type="compositionally biased region" description="Polar residues" evidence="5">
    <location>
        <begin position="9"/>
        <end position="20"/>
    </location>
</feature>
<evidence type="ECO:0000313" key="7">
    <source>
        <dbReference type="EMBL" id="KAK9889373.1"/>
    </source>
</evidence>
<organism evidence="7 8">
    <name type="scientific">Henosepilachna vigintioctopunctata</name>
    <dbReference type="NCBI Taxonomy" id="420089"/>
    <lineage>
        <taxon>Eukaryota</taxon>
        <taxon>Metazoa</taxon>
        <taxon>Ecdysozoa</taxon>
        <taxon>Arthropoda</taxon>
        <taxon>Hexapoda</taxon>
        <taxon>Insecta</taxon>
        <taxon>Pterygota</taxon>
        <taxon>Neoptera</taxon>
        <taxon>Endopterygota</taxon>
        <taxon>Coleoptera</taxon>
        <taxon>Polyphaga</taxon>
        <taxon>Cucujiformia</taxon>
        <taxon>Coccinelloidea</taxon>
        <taxon>Coccinellidae</taxon>
        <taxon>Epilachninae</taxon>
        <taxon>Epilachnini</taxon>
        <taxon>Henosepilachna</taxon>
    </lineage>
</organism>
<feature type="region of interest" description="Disordered" evidence="5">
    <location>
        <begin position="165"/>
        <end position="192"/>
    </location>
</feature>
<dbReference type="InterPro" id="IPR021774">
    <property type="entry name" value="CUPID"/>
</dbReference>
<evidence type="ECO:0000256" key="2">
    <source>
        <dbReference type="ARBA" id="ARBA00022490"/>
    </source>
</evidence>
<evidence type="ECO:0000256" key="5">
    <source>
        <dbReference type="SAM" id="MobiDB-lite"/>
    </source>
</evidence>
<evidence type="ECO:0000313" key="8">
    <source>
        <dbReference type="Proteomes" id="UP001431783"/>
    </source>
</evidence>
<accession>A0AAW1V2R2</accession>
<dbReference type="GO" id="GO:0005737">
    <property type="term" value="C:cytoplasm"/>
    <property type="evidence" value="ECO:0007669"/>
    <property type="project" value="UniProtKB-SubCell"/>
</dbReference>
<feature type="coiled-coil region" evidence="4">
    <location>
        <begin position="133"/>
        <end position="160"/>
    </location>
</feature>
<feature type="compositionally biased region" description="Polar residues" evidence="5">
    <location>
        <begin position="480"/>
        <end position="492"/>
    </location>
</feature>
<evidence type="ECO:0000256" key="4">
    <source>
        <dbReference type="SAM" id="Coils"/>
    </source>
</evidence>
<sequence>MGDGVLMKDSTNSLNMGATTNANGARFTALQERKKSIEEALTKKEKELRELCLQEADLTGIIPSEMPLQPGESPPSIRRKVGTSYMLPENLLKSTSNKDESIVDLELQLQLHANMAEAALGLAHKQNLSKTVRRQHKSEYQHHKKEYKALQEKIILLKEAQQQDSTIIEHQKQKKKPRPSDQDDGISIKSNDDALRRCELRQSIRSSRHTLQTDNIAELYPQFHQNFANRNSEITFDVGQMRYDDLSSSFYKLNLSGYKSYLERREHYGPMQSVYNQRQPNYQHIHGGPTYPAFQLNHPAYSPIQQASPLPQHSPLSQHSSAMHQAASNLPDAHSFNMNQKYNNPRYYSAVINPPNFHNYAKYSNNSTIPMSRQSSPNSNTNINKVHYSSSPAPSHNQHIYKNHSTDAIYNTLQNPHQLQPHQQYEHNAGLGGCWKKKESGEVIWCNSSNTIDTNWQRDKRFGSLDRRRNRRIQKRISPNADNRSATMSTMPYSIDEPSVLHSPQVQTRHSQDRQLVRTQSLGSVGVQTLDSVWPSDDNSSCDSENRSMHERSTNTIRRQKQKEWRETSLDSSASPTSSIFSRSNSTIPPMLAAEERYIPTQVPSPIMVKAPLEIPAESNPSPRIPDTKLEIFNNNIPKNCTIVQAGHCKPYHEETKPFEMSDFYKYSTKFKKSPAKSISSEEKETVEKPHNLHINLNKHFDDKHVYHHNILPTDSSLSSVIGELDSFSGNVNFGQLPLNSQDNYSQDINRWYSSQSSREKENNNATLV</sequence>
<proteinExistence type="predicted"/>
<keyword evidence="3 4" id="KW-0175">Coiled coil</keyword>
<evidence type="ECO:0000259" key="6">
    <source>
        <dbReference type="Pfam" id="PF11819"/>
    </source>
</evidence>
<dbReference type="Proteomes" id="UP001431783">
    <property type="component" value="Unassembled WGS sequence"/>
</dbReference>
<gene>
    <name evidence="7" type="ORF">WA026_004649</name>
</gene>
<feature type="compositionally biased region" description="Basic and acidic residues" evidence="5">
    <location>
        <begin position="544"/>
        <end position="553"/>
    </location>
</feature>
<reference evidence="7 8" key="1">
    <citation type="submission" date="2023-03" db="EMBL/GenBank/DDBJ databases">
        <title>Genome insight into feeding habits of ladybird beetles.</title>
        <authorList>
            <person name="Li H.-S."/>
            <person name="Huang Y.-H."/>
            <person name="Pang H."/>
        </authorList>
    </citation>
    <scope>NUCLEOTIDE SEQUENCE [LARGE SCALE GENOMIC DNA]</scope>
    <source>
        <strain evidence="7">SYSU_2023b</strain>
        <tissue evidence="7">Whole body</tissue>
    </source>
</reference>
<dbReference type="GO" id="GO:0090162">
    <property type="term" value="P:establishment of epithelial cell polarity"/>
    <property type="evidence" value="ECO:0007669"/>
    <property type="project" value="InterPro"/>
</dbReference>
<dbReference type="AlphaFoldDB" id="A0AAW1V2R2"/>
<name>A0AAW1V2R2_9CUCU</name>
<comment type="subcellular location">
    <subcellularLocation>
        <location evidence="1">Cytoplasm</location>
    </subcellularLocation>
</comment>
<feature type="compositionally biased region" description="Polar residues" evidence="5">
    <location>
        <begin position="305"/>
        <end position="316"/>
    </location>
</feature>
<dbReference type="EMBL" id="JARQZJ010000122">
    <property type="protein sequence ID" value="KAK9889373.1"/>
    <property type="molecule type" value="Genomic_DNA"/>
</dbReference>
<dbReference type="PANTHER" id="PTHR46079">
    <property type="entry name" value="FERM DOMAIN-CONTAINING PROTEIN 4"/>
    <property type="match status" value="1"/>
</dbReference>
<dbReference type="PANTHER" id="PTHR46079:SF2">
    <property type="entry name" value="FERM DOMAIN-CONTAINING PROTEIN"/>
    <property type="match status" value="1"/>
</dbReference>
<feature type="region of interest" description="Disordered" evidence="5">
    <location>
        <begin position="1"/>
        <end position="20"/>
    </location>
</feature>
<feature type="compositionally biased region" description="Low complexity" evidence="5">
    <location>
        <begin position="570"/>
        <end position="579"/>
    </location>
</feature>
<dbReference type="Pfam" id="PF11819">
    <property type="entry name" value="CUPID"/>
    <property type="match status" value="1"/>
</dbReference>
<feature type="coiled-coil region" evidence="4">
    <location>
        <begin position="27"/>
        <end position="54"/>
    </location>
</feature>